<gene>
    <name evidence="3" type="ordered locus">ASAC_0561</name>
</gene>
<dbReference type="STRING" id="666510.ASAC_0561"/>
<proteinExistence type="predicted"/>
<accession>D9Q0Y0</accession>
<reference evidence="3 4" key="1">
    <citation type="journal article" date="2010" name="Appl. Environ. Microbiol.">
        <title>The genome sequence of the crenarchaeon Acidilobus saccharovorans supports a new order, Acidilobales, and suggests an important ecological role in terrestrial acidic hot springs.</title>
        <authorList>
            <person name="Mardanov A.V."/>
            <person name="Svetlitchnyi V.A."/>
            <person name="Beletsky A.V."/>
            <person name="Prokofeva M.I."/>
            <person name="Bonch-Osmolovskaya E.A."/>
            <person name="Ravin N.V."/>
            <person name="Skryabin K.G."/>
        </authorList>
    </citation>
    <scope>NUCLEOTIDE SEQUENCE [LARGE SCALE GENOMIC DNA]</scope>
    <source>
        <strain evidence="4">DSM 16705 / JCM 18335 / VKM B-2471 / 345-15</strain>
    </source>
</reference>
<dbReference type="Pfam" id="PF13439">
    <property type="entry name" value="Glyco_transf_4"/>
    <property type="match status" value="1"/>
</dbReference>
<dbReference type="KEGG" id="asc:ASAC_0561"/>
<dbReference type="SUPFAM" id="SSF53756">
    <property type="entry name" value="UDP-Glycosyltransferase/glycogen phosphorylase"/>
    <property type="match status" value="1"/>
</dbReference>
<dbReference type="EMBL" id="CP001742">
    <property type="protein sequence ID" value="ADL18968.1"/>
    <property type="molecule type" value="Genomic_DNA"/>
</dbReference>
<evidence type="ECO:0000313" key="4">
    <source>
        <dbReference type="Proteomes" id="UP000000346"/>
    </source>
</evidence>
<dbReference type="HOGENOM" id="CLU_009583_2_1_2"/>
<dbReference type="OrthoDB" id="132546at2157"/>
<dbReference type="CDD" id="cd03801">
    <property type="entry name" value="GT4_PimA-like"/>
    <property type="match status" value="1"/>
</dbReference>
<dbReference type="PANTHER" id="PTHR45947">
    <property type="entry name" value="SULFOQUINOVOSYL TRANSFERASE SQD2"/>
    <property type="match status" value="1"/>
</dbReference>
<sequence>METLRIAMVSDWFPPRVGGVETSISELSKALGRLGHEVMVVTHENSSYRGPPGLVKGDGYLVYWIGTRLLAKDDVTYDPLVIAKASLFVKRNAVDVVHAHGVTSVLGLMTSMIASGGTGVPSVLTNHSLLSGSLKGLGRLSLKYALKWPTLLVGVSRAAAEDVSRISGRPADVIHNCIDVDSWREMATWSHLDGDPAIVITSRLSPRKNPLEIAKVASLVARKLPRARFYVVGDGMLMRDLVESLRGFGVEDRVKVLGLMPRERVAQLLSGADAFVLTSYRESFGIAVLEAMALGVPPLVYSSPGVLDLVEDGRSGIIADGPEAMADAIVRVASDEGLRRDLARGAEDRARLFDCSIIARRYVEEYRRAEEVKCSDDRRFLAYRLYRALTGDPVKEGEWCRGRKWEYHERSADGIVPVVRRGAGRPAVHEH</sequence>
<evidence type="ECO:0000259" key="2">
    <source>
        <dbReference type="Pfam" id="PF13439"/>
    </source>
</evidence>
<dbReference type="InterPro" id="IPR050194">
    <property type="entry name" value="Glycosyltransferase_grp1"/>
</dbReference>
<dbReference type="PANTHER" id="PTHR45947:SF3">
    <property type="entry name" value="SULFOQUINOVOSYL TRANSFERASE SQD2"/>
    <property type="match status" value="1"/>
</dbReference>
<organism evidence="3 4">
    <name type="scientific">Acidilobus saccharovorans (strain DSM 16705 / JCM 18335 / VKM B-2471 / 345-15)</name>
    <dbReference type="NCBI Taxonomy" id="666510"/>
    <lineage>
        <taxon>Archaea</taxon>
        <taxon>Thermoproteota</taxon>
        <taxon>Thermoprotei</taxon>
        <taxon>Acidilobales</taxon>
        <taxon>Acidilobaceae</taxon>
        <taxon>Acidilobus</taxon>
    </lineage>
</organism>
<protein>
    <submittedName>
        <fullName evidence="3">N-acetylglucosaminyl-phosphatidylinositol biosynthetic protein</fullName>
    </submittedName>
</protein>
<dbReference type="AlphaFoldDB" id="D9Q0Y0"/>
<dbReference type="InParanoid" id="D9Q0Y0"/>
<dbReference type="eggNOG" id="arCOG01403">
    <property type="taxonomic scope" value="Archaea"/>
</dbReference>
<dbReference type="GO" id="GO:0016757">
    <property type="term" value="F:glycosyltransferase activity"/>
    <property type="evidence" value="ECO:0007669"/>
    <property type="project" value="InterPro"/>
</dbReference>
<dbReference type="InterPro" id="IPR028098">
    <property type="entry name" value="Glyco_trans_4-like_N"/>
</dbReference>
<feature type="domain" description="Glycosyltransferase subfamily 4-like N-terminal" evidence="2">
    <location>
        <begin position="17"/>
        <end position="181"/>
    </location>
</feature>
<name>D9Q0Y0_ACIS3</name>
<dbReference type="Gene3D" id="3.40.50.2000">
    <property type="entry name" value="Glycogen Phosphorylase B"/>
    <property type="match status" value="2"/>
</dbReference>
<dbReference type="RefSeq" id="WP_013266480.1">
    <property type="nucleotide sequence ID" value="NC_014374.1"/>
</dbReference>
<feature type="domain" description="Glycosyl transferase family 1" evidence="1">
    <location>
        <begin position="186"/>
        <end position="347"/>
    </location>
</feature>
<dbReference type="InterPro" id="IPR001296">
    <property type="entry name" value="Glyco_trans_1"/>
</dbReference>
<dbReference type="CAZy" id="GT4">
    <property type="family name" value="Glycosyltransferase Family 4"/>
</dbReference>
<dbReference type="Pfam" id="PF00534">
    <property type="entry name" value="Glycos_transf_1"/>
    <property type="match status" value="1"/>
</dbReference>
<evidence type="ECO:0000259" key="1">
    <source>
        <dbReference type="Pfam" id="PF00534"/>
    </source>
</evidence>
<evidence type="ECO:0000313" key="3">
    <source>
        <dbReference type="EMBL" id="ADL18968.1"/>
    </source>
</evidence>
<dbReference type="GeneID" id="9498793"/>
<dbReference type="Proteomes" id="UP000000346">
    <property type="component" value="Chromosome"/>
</dbReference>
<keyword evidence="4" id="KW-1185">Reference proteome</keyword>